<dbReference type="EMBL" id="KV453911">
    <property type="protein sequence ID" value="ODV79913.1"/>
    <property type="molecule type" value="Genomic_DNA"/>
</dbReference>
<dbReference type="GeneID" id="30980895"/>
<accession>A0A1E4SK83</accession>
<evidence type="ECO:0000313" key="2">
    <source>
        <dbReference type="EMBL" id="ODV79913.1"/>
    </source>
</evidence>
<name>A0A1E4SK83_9ASCO</name>
<reference evidence="3" key="1">
    <citation type="submission" date="2016-05" db="EMBL/GenBank/DDBJ databases">
        <title>Comparative genomics of biotechnologically important yeasts.</title>
        <authorList>
            <consortium name="DOE Joint Genome Institute"/>
            <person name="Riley R."/>
            <person name="Haridas S."/>
            <person name="Wolfe K.H."/>
            <person name="Lopes M.R."/>
            <person name="Hittinger C.T."/>
            <person name="Goker M."/>
            <person name="Salamov A."/>
            <person name="Wisecaver J."/>
            <person name="Long T.M."/>
            <person name="Aerts A.L."/>
            <person name="Barry K."/>
            <person name="Choi C."/>
            <person name="Clum A."/>
            <person name="Coughlan A.Y."/>
            <person name="Deshpande S."/>
            <person name="Douglass A.P."/>
            <person name="Hanson S.J."/>
            <person name="Klenk H.-P."/>
            <person name="Labutti K."/>
            <person name="Lapidus A."/>
            <person name="Lindquist E."/>
            <person name="Lipzen A."/>
            <person name="Meier-Kolthoff J.P."/>
            <person name="Ohm R.A."/>
            <person name="Otillar R.P."/>
            <person name="Pangilinan J."/>
            <person name="Peng Y."/>
            <person name="Rokas A."/>
            <person name="Rosa C.A."/>
            <person name="Scheuner C."/>
            <person name="Sibirny A.A."/>
            <person name="Slot J.C."/>
            <person name="Stielow J.B."/>
            <person name="Sun H."/>
            <person name="Kurtzman C.P."/>
            <person name="Blackwell M."/>
            <person name="Grigoriev I.V."/>
            <person name="Jeffries T.W."/>
        </authorList>
    </citation>
    <scope>NUCLEOTIDE SEQUENCE [LARGE SCALE GENOMIC DNA]</scope>
    <source>
        <strain evidence="3">NRRL Y-17324</strain>
    </source>
</reference>
<evidence type="ECO:0000256" key="1">
    <source>
        <dbReference type="SAM" id="MobiDB-lite"/>
    </source>
</evidence>
<dbReference type="AlphaFoldDB" id="A0A1E4SK83"/>
<proteinExistence type="predicted"/>
<feature type="region of interest" description="Disordered" evidence="1">
    <location>
        <begin position="82"/>
        <end position="149"/>
    </location>
</feature>
<feature type="compositionally biased region" description="Polar residues" evidence="1">
    <location>
        <begin position="114"/>
        <end position="134"/>
    </location>
</feature>
<protein>
    <submittedName>
        <fullName evidence="2">Uncharacterized protein</fullName>
    </submittedName>
</protein>
<evidence type="ECO:0000313" key="3">
    <source>
        <dbReference type="Proteomes" id="UP000094285"/>
    </source>
</evidence>
<organism evidence="2 3">
    <name type="scientific">Suhomyces tanzawaensis NRRL Y-17324</name>
    <dbReference type="NCBI Taxonomy" id="984487"/>
    <lineage>
        <taxon>Eukaryota</taxon>
        <taxon>Fungi</taxon>
        <taxon>Dikarya</taxon>
        <taxon>Ascomycota</taxon>
        <taxon>Saccharomycotina</taxon>
        <taxon>Pichiomycetes</taxon>
        <taxon>Debaryomycetaceae</taxon>
        <taxon>Suhomyces</taxon>
    </lineage>
</organism>
<gene>
    <name evidence="2" type="ORF">CANTADRAFT_219230</name>
</gene>
<feature type="region of interest" description="Disordered" evidence="1">
    <location>
        <begin position="1"/>
        <end position="41"/>
    </location>
</feature>
<sequence>MPACEARRAPAVLRDSASCKRSAPGQGPSADHSLGNLNPTPPSIWVCPRPAPTAPKTYKFPANVPIGYITRVSVQVPAGQRLARLPMPGRPRECSTPRVPYQGPRRSQRAPAPANSSSHRNSMPTTRSSRSIPQPISVASHPKQPLAFQDMPHRAGPGALARCSNLISGLIYSGADASQWMDISTIVPANRAR</sequence>
<dbReference type="Proteomes" id="UP000094285">
    <property type="component" value="Unassembled WGS sequence"/>
</dbReference>
<dbReference type="RefSeq" id="XP_020065035.1">
    <property type="nucleotide sequence ID" value="XM_020206758.1"/>
</dbReference>
<keyword evidence="3" id="KW-1185">Reference proteome</keyword>